<evidence type="ECO:0000259" key="16">
    <source>
        <dbReference type="PROSITE" id="PS50234"/>
    </source>
</evidence>
<feature type="compositionally biased region" description="Basic and acidic residues" evidence="15">
    <location>
        <begin position="604"/>
        <end position="617"/>
    </location>
</feature>
<keyword evidence="12" id="KW-0233">DNA recombination</keyword>
<keyword evidence="10" id="KW-0779">Telomere</keyword>
<evidence type="ECO:0000256" key="12">
    <source>
        <dbReference type="ARBA" id="ARBA00023172"/>
    </source>
</evidence>
<dbReference type="PANTHER" id="PTHR12604">
    <property type="entry name" value="KU AUTOANTIGEN DNA HELICASE"/>
    <property type="match status" value="1"/>
</dbReference>
<comment type="subcellular location">
    <subcellularLocation>
        <location evidence="2">Chromosome</location>
        <location evidence="2">Telomere</location>
    </subcellularLocation>
    <subcellularLocation>
        <location evidence="1">Nucleus</location>
    </subcellularLocation>
</comment>
<reference evidence="17 18" key="1">
    <citation type="submission" date="2019-09" db="EMBL/GenBank/DDBJ databases">
        <authorList>
            <person name="Brejova B."/>
        </authorList>
    </citation>
    <scope>NUCLEOTIDE SEQUENCE [LARGE SCALE GENOMIC DNA]</scope>
</reference>
<feature type="region of interest" description="Disordered" evidence="15">
    <location>
        <begin position="597"/>
        <end position="619"/>
    </location>
</feature>
<sequence length="780" mass="85971">MSKEVTVFAIDLNSSMGKSHNGRPESDLQWAMQYVYDVIADKILSQRKTDCVGVLVYNNANISKIIYPIKQCFLNDIKTLQERLTPIKDAHEVKENGLLDAIFTGLRMIVDYTNKNKYIRNLVIVTNARGPQIMPTDSNIDLISKHFKDQEINFKVVGIDFSQGSEAISNNPHKAHNEMICREIASKIPENFAVVGTAEEAIERTCRPVAKHTMAMKKYSGLLTLGDVITHNFGDDTISIPIDVYTGTRATPPISATATTAKKFMRDETKNNGIELCKVSFATEYYISDGKGGEKVVFLDEEEEETDAEVVHKKERGYRVGSEFVVLGEHETEQLMKVASGPDVNSVPGGVSRMLEIVGFMPYNTVPRWMGTSGVEYVLPGKNSLSSSAALASFVRALYETDSVALVRANASGGRGGGGPGGATSSNPPRLVDGSPTVSVLRGGPEMRVLVPQITEACEMFVSVRLPFSDDVRPYEFAPVGFSVDRATHQAVFNRDNVPSEEMQDAMDSFVDAMDVMEDGAEFEGEATEWGVPEDIVNPLVHRLKQVVKHVGIYGKPGEQITELPPIPSGLLEYAEPPVQAMTRAAAGPAPRLEKAFKVTKAVPKSERNKGKRDLDVSRPAVASEALDLDGLLAGTWTPKSESGTDGGKNQQDRQADKTSEPWGDLTEKKKKKKETFEEEYERLEVEMTVSGITPEAKYAAAVALFDFLAARGGELEELRGLASVSSKARNQAKELCWKMEKAVLRVIALDLNGMTNRERVEEEREDLEPWIRDFKNELM</sequence>
<dbReference type="PROSITE" id="PS50234">
    <property type="entry name" value="VWFA"/>
    <property type="match status" value="1"/>
</dbReference>
<dbReference type="GO" id="GO:0042162">
    <property type="term" value="F:telomeric DNA binding"/>
    <property type="evidence" value="ECO:0007669"/>
    <property type="project" value="TreeGrafter"/>
</dbReference>
<feature type="region of interest" description="Disordered" evidence="15">
    <location>
        <begin position="634"/>
        <end position="674"/>
    </location>
</feature>
<dbReference type="Gene3D" id="2.40.290.10">
    <property type="match status" value="1"/>
</dbReference>
<dbReference type="GO" id="GO:0000781">
    <property type="term" value="C:chromosome, telomeric region"/>
    <property type="evidence" value="ECO:0007669"/>
    <property type="project" value="UniProtKB-SubCell"/>
</dbReference>
<proteinExistence type="predicted"/>
<dbReference type="InterPro" id="IPR006164">
    <property type="entry name" value="DNA_bd_Ku70/Ku80"/>
</dbReference>
<dbReference type="GeneID" id="43581491"/>
<dbReference type="SUPFAM" id="SSF53300">
    <property type="entry name" value="vWA-like"/>
    <property type="match status" value="1"/>
</dbReference>
<keyword evidence="6" id="KW-0227">DNA damage</keyword>
<evidence type="ECO:0000256" key="8">
    <source>
        <dbReference type="ARBA" id="ARBA00022806"/>
    </source>
</evidence>
<name>A0A5E8BF56_9ASCO</name>
<dbReference type="InterPro" id="IPR016194">
    <property type="entry name" value="SPOC-like_C_dom_sf"/>
</dbReference>
<keyword evidence="5" id="KW-0547">Nucleotide-binding</keyword>
<keyword evidence="7" id="KW-0378">Hydrolase</keyword>
<feature type="compositionally biased region" description="Gly residues" evidence="15">
    <location>
        <begin position="413"/>
        <end position="422"/>
    </location>
</feature>
<dbReference type="PANTHER" id="PTHR12604:SF4">
    <property type="entry name" value="X-RAY REPAIR CROSS-COMPLEMENTING PROTEIN 5"/>
    <property type="match status" value="1"/>
</dbReference>
<evidence type="ECO:0000256" key="15">
    <source>
        <dbReference type="SAM" id="MobiDB-lite"/>
    </source>
</evidence>
<dbReference type="GO" id="GO:0003690">
    <property type="term" value="F:double-stranded DNA binding"/>
    <property type="evidence" value="ECO:0007669"/>
    <property type="project" value="TreeGrafter"/>
</dbReference>
<evidence type="ECO:0000256" key="14">
    <source>
        <dbReference type="ARBA" id="ARBA00023242"/>
    </source>
</evidence>
<dbReference type="Gene3D" id="1.10.1600.10">
    <property type="match status" value="1"/>
</dbReference>
<keyword evidence="11" id="KW-0238">DNA-binding</keyword>
<evidence type="ECO:0000256" key="10">
    <source>
        <dbReference type="ARBA" id="ARBA00022895"/>
    </source>
</evidence>
<keyword evidence="8" id="KW-0347">Helicase</keyword>
<keyword evidence="13" id="KW-0234">DNA repair</keyword>
<feature type="compositionally biased region" description="Polar residues" evidence="15">
    <location>
        <begin position="638"/>
        <end position="650"/>
    </location>
</feature>
<evidence type="ECO:0000256" key="2">
    <source>
        <dbReference type="ARBA" id="ARBA00004574"/>
    </source>
</evidence>
<keyword evidence="14" id="KW-0539">Nucleus</keyword>
<dbReference type="Gene3D" id="3.40.50.410">
    <property type="entry name" value="von Willebrand factor, type A domain"/>
    <property type="match status" value="1"/>
</dbReference>
<dbReference type="SUPFAM" id="SSF100939">
    <property type="entry name" value="SPOC domain-like"/>
    <property type="match status" value="2"/>
</dbReference>
<keyword evidence="9" id="KW-0067">ATP-binding</keyword>
<evidence type="ECO:0000256" key="6">
    <source>
        <dbReference type="ARBA" id="ARBA00022763"/>
    </source>
</evidence>
<dbReference type="GO" id="GO:0005524">
    <property type="term" value="F:ATP binding"/>
    <property type="evidence" value="ECO:0007669"/>
    <property type="project" value="UniProtKB-KW"/>
</dbReference>
<dbReference type="InterPro" id="IPR036465">
    <property type="entry name" value="vWFA_dom_sf"/>
</dbReference>
<dbReference type="Proteomes" id="UP000398389">
    <property type="component" value="Unassembled WGS sequence"/>
</dbReference>
<keyword evidence="18" id="KW-1185">Reference proteome</keyword>
<evidence type="ECO:0000313" key="17">
    <source>
        <dbReference type="EMBL" id="VVT50245.1"/>
    </source>
</evidence>
<gene>
    <name evidence="17" type="ORF">SAPINGB_P002673</name>
</gene>
<dbReference type="GO" id="GO:0000723">
    <property type="term" value="P:telomere maintenance"/>
    <property type="evidence" value="ECO:0007669"/>
    <property type="project" value="TreeGrafter"/>
</dbReference>
<dbReference type="RefSeq" id="XP_031853282.1">
    <property type="nucleotide sequence ID" value="XM_031997391.1"/>
</dbReference>
<dbReference type="GO" id="GO:0006303">
    <property type="term" value="P:double-strand break repair via nonhomologous end joining"/>
    <property type="evidence" value="ECO:0007669"/>
    <property type="project" value="InterPro"/>
</dbReference>
<dbReference type="InterPro" id="IPR002035">
    <property type="entry name" value="VWF_A"/>
</dbReference>
<dbReference type="GO" id="GO:0006310">
    <property type="term" value="P:DNA recombination"/>
    <property type="evidence" value="ECO:0007669"/>
    <property type="project" value="UniProtKB-KW"/>
</dbReference>
<dbReference type="Pfam" id="PF03731">
    <property type="entry name" value="Ku_N"/>
    <property type="match status" value="1"/>
</dbReference>
<protein>
    <recommendedName>
        <fullName evidence="3">DNA helicase</fullName>
        <ecNumber evidence="3">3.6.4.12</ecNumber>
    </recommendedName>
</protein>
<feature type="region of interest" description="Disordered" evidence="15">
    <location>
        <begin position="410"/>
        <end position="436"/>
    </location>
</feature>
<dbReference type="OrthoDB" id="30826at2759"/>
<dbReference type="Pfam" id="PF02735">
    <property type="entry name" value="Ku"/>
    <property type="match status" value="1"/>
</dbReference>
<evidence type="ECO:0000256" key="3">
    <source>
        <dbReference type="ARBA" id="ARBA00012551"/>
    </source>
</evidence>
<dbReference type="GO" id="GO:0016787">
    <property type="term" value="F:hydrolase activity"/>
    <property type="evidence" value="ECO:0007669"/>
    <property type="project" value="UniProtKB-KW"/>
</dbReference>
<feature type="domain" description="VWFA" evidence="16">
    <location>
        <begin position="5"/>
        <end position="159"/>
    </location>
</feature>
<dbReference type="InterPro" id="IPR005161">
    <property type="entry name" value="Ku_N"/>
</dbReference>
<dbReference type="GO" id="GO:0003678">
    <property type="term" value="F:DNA helicase activity"/>
    <property type="evidence" value="ECO:0007669"/>
    <property type="project" value="UniProtKB-EC"/>
</dbReference>
<evidence type="ECO:0000256" key="9">
    <source>
        <dbReference type="ARBA" id="ARBA00022840"/>
    </source>
</evidence>
<dbReference type="EC" id="3.6.4.12" evidence="3"/>
<evidence type="ECO:0000256" key="5">
    <source>
        <dbReference type="ARBA" id="ARBA00022741"/>
    </source>
</evidence>
<organism evidence="17 18">
    <name type="scientific">Magnusiomyces paraingens</name>
    <dbReference type="NCBI Taxonomy" id="2606893"/>
    <lineage>
        <taxon>Eukaryota</taxon>
        <taxon>Fungi</taxon>
        <taxon>Dikarya</taxon>
        <taxon>Ascomycota</taxon>
        <taxon>Saccharomycotina</taxon>
        <taxon>Dipodascomycetes</taxon>
        <taxon>Dipodascales</taxon>
        <taxon>Dipodascaceae</taxon>
        <taxon>Magnusiomyces</taxon>
    </lineage>
</organism>
<dbReference type="EMBL" id="CABVLU010000002">
    <property type="protein sequence ID" value="VVT50245.1"/>
    <property type="molecule type" value="Genomic_DNA"/>
</dbReference>
<dbReference type="AlphaFoldDB" id="A0A5E8BF56"/>
<evidence type="ECO:0000256" key="13">
    <source>
        <dbReference type="ARBA" id="ARBA00023204"/>
    </source>
</evidence>
<evidence type="ECO:0000256" key="1">
    <source>
        <dbReference type="ARBA" id="ARBA00004123"/>
    </source>
</evidence>
<feature type="compositionally biased region" description="Basic and acidic residues" evidence="15">
    <location>
        <begin position="651"/>
        <end position="660"/>
    </location>
</feature>
<dbReference type="GO" id="GO:0043564">
    <property type="term" value="C:Ku70:Ku80 complex"/>
    <property type="evidence" value="ECO:0007669"/>
    <property type="project" value="TreeGrafter"/>
</dbReference>
<evidence type="ECO:0000256" key="4">
    <source>
        <dbReference type="ARBA" id="ARBA00022454"/>
    </source>
</evidence>
<keyword evidence="4" id="KW-0158">Chromosome</keyword>
<accession>A0A5E8BF56</accession>
<evidence type="ECO:0000256" key="7">
    <source>
        <dbReference type="ARBA" id="ARBA00022801"/>
    </source>
</evidence>
<evidence type="ECO:0000313" key="18">
    <source>
        <dbReference type="Proteomes" id="UP000398389"/>
    </source>
</evidence>
<dbReference type="SMART" id="SM00559">
    <property type="entry name" value="Ku78"/>
    <property type="match status" value="1"/>
</dbReference>
<evidence type="ECO:0000256" key="11">
    <source>
        <dbReference type="ARBA" id="ARBA00023125"/>
    </source>
</evidence>